<feature type="transmembrane region" description="Helical" evidence="6">
    <location>
        <begin position="12"/>
        <end position="29"/>
    </location>
</feature>
<dbReference type="Gene3D" id="3.30.450.20">
    <property type="entry name" value="PAS domain"/>
    <property type="match status" value="3"/>
</dbReference>
<keyword evidence="10" id="KW-1185">Reference proteome</keyword>
<evidence type="ECO:0000256" key="4">
    <source>
        <dbReference type="ARBA" id="ARBA00022679"/>
    </source>
</evidence>
<evidence type="ECO:0000313" key="10">
    <source>
        <dbReference type="Proteomes" id="UP001230986"/>
    </source>
</evidence>
<dbReference type="EMBL" id="JASVEJ010000007">
    <property type="protein sequence ID" value="MDL5056255.1"/>
    <property type="molecule type" value="Genomic_DNA"/>
</dbReference>
<feature type="domain" description="PAC" evidence="8">
    <location>
        <begin position="280"/>
        <end position="331"/>
    </location>
</feature>
<protein>
    <recommendedName>
        <fullName evidence="2">histidine kinase</fullName>
        <ecNumber evidence="2">2.7.13.3</ecNumber>
    </recommendedName>
</protein>
<dbReference type="InterPro" id="IPR013655">
    <property type="entry name" value="PAS_fold_3"/>
</dbReference>
<dbReference type="InterPro" id="IPR035965">
    <property type="entry name" value="PAS-like_dom_sf"/>
</dbReference>
<keyword evidence="3" id="KW-0597">Phosphoprotein</keyword>
<evidence type="ECO:0000259" key="8">
    <source>
        <dbReference type="PROSITE" id="PS50113"/>
    </source>
</evidence>
<keyword evidence="6" id="KW-0472">Membrane</keyword>
<dbReference type="SUPFAM" id="SSF55781">
    <property type="entry name" value="GAF domain-like"/>
    <property type="match status" value="1"/>
</dbReference>
<dbReference type="SMART" id="SM00065">
    <property type="entry name" value="GAF"/>
    <property type="match status" value="1"/>
</dbReference>
<dbReference type="InterPro" id="IPR000700">
    <property type="entry name" value="PAS-assoc_C"/>
</dbReference>
<gene>
    <name evidence="9" type="ORF">QQ055_02045</name>
</gene>
<dbReference type="PANTHER" id="PTHR43304">
    <property type="entry name" value="PHYTOCHROME-LIKE PROTEIN CPH1"/>
    <property type="match status" value="1"/>
</dbReference>
<feature type="domain" description="PAS" evidence="7">
    <location>
        <begin position="77"/>
        <end position="147"/>
    </location>
</feature>
<evidence type="ECO:0000259" key="7">
    <source>
        <dbReference type="PROSITE" id="PS50112"/>
    </source>
</evidence>
<feature type="domain" description="PAC" evidence="8">
    <location>
        <begin position="137"/>
        <end position="201"/>
    </location>
</feature>
<dbReference type="PROSITE" id="PS50112">
    <property type="entry name" value="PAS"/>
    <property type="match status" value="3"/>
</dbReference>
<dbReference type="Proteomes" id="UP001230986">
    <property type="component" value="Unassembled WGS sequence"/>
</dbReference>
<dbReference type="InterPro" id="IPR029016">
    <property type="entry name" value="GAF-like_dom_sf"/>
</dbReference>
<dbReference type="CDD" id="cd00130">
    <property type="entry name" value="PAS"/>
    <property type="match status" value="3"/>
</dbReference>
<evidence type="ECO:0000256" key="3">
    <source>
        <dbReference type="ARBA" id="ARBA00022553"/>
    </source>
</evidence>
<keyword evidence="6" id="KW-1133">Transmembrane helix</keyword>
<dbReference type="EC" id="2.7.13.3" evidence="2"/>
<dbReference type="InterPro" id="IPR003018">
    <property type="entry name" value="GAF"/>
</dbReference>
<comment type="caution">
    <text evidence="9">The sequence shown here is derived from an EMBL/GenBank/DDBJ whole genome shotgun (WGS) entry which is preliminary data.</text>
</comment>
<evidence type="ECO:0000313" key="9">
    <source>
        <dbReference type="EMBL" id="MDL5056255.1"/>
    </source>
</evidence>
<dbReference type="SUPFAM" id="SSF55785">
    <property type="entry name" value="PYP-like sensor domain (PAS domain)"/>
    <property type="match status" value="3"/>
</dbReference>
<dbReference type="Gene3D" id="3.30.450.40">
    <property type="match status" value="1"/>
</dbReference>
<dbReference type="SMART" id="SM00091">
    <property type="entry name" value="PAS"/>
    <property type="match status" value="3"/>
</dbReference>
<dbReference type="NCBIfam" id="TIGR00229">
    <property type="entry name" value="sensory_box"/>
    <property type="match status" value="3"/>
</dbReference>
<dbReference type="Pfam" id="PF08447">
    <property type="entry name" value="PAS_3"/>
    <property type="match status" value="1"/>
</dbReference>
<dbReference type="InterPro" id="IPR000014">
    <property type="entry name" value="PAS"/>
</dbReference>
<feature type="domain" description="PAS" evidence="7">
    <location>
        <begin position="524"/>
        <end position="575"/>
    </location>
</feature>
<keyword evidence="4" id="KW-0808">Transferase</keyword>
<organism evidence="9 10">
    <name type="scientific">Geitlerinema calcuttense NRMC-F 0142</name>
    <dbReference type="NCBI Taxonomy" id="2922238"/>
    <lineage>
        <taxon>Bacteria</taxon>
        <taxon>Bacillati</taxon>
        <taxon>Cyanobacteriota</taxon>
        <taxon>Cyanophyceae</taxon>
        <taxon>Geitlerinematales</taxon>
        <taxon>Geitlerinemataceae</taxon>
        <taxon>Geitlerinema</taxon>
    </lineage>
</organism>
<dbReference type="Pfam" id="PF01590">
    <property type="entry name" value="GAF"/>
    <property type="match status" value="1"/>
</dbReference>
<dbReference type="SMART" id="SM00086">
    <property type="entry name" value="PAC"/>
    <property type="match status" value="2"/>
</dbReference>
<dbReference type="InterPro" id="IPR013767">
    <property type="entry name" value="PAS_fold"/>
</dbReference>
<dbReference type="Pfam" id="PF08448">
    <property type="entry name" value="PAS_4"/>
    <property type="match status" value="1"/>
</dbReference>
<name>A0ABT7LYR1_9CYAN</name>
<reference evidence="9 10" key="1">
    <citation type="submission" date="2023-06" db="EMBL/GenBank/DDBJ databases">
        <title>Whole genome sequence of Oscillatoria calcuttensis NRMC-F 0142.</title>
        <authorList>
            <person name="Shakena Fathima T."/>
            <person name="Muralitharan G."/>
            <person name="Thajuddin N."/>
        </authorList>
    </citation>
    <scope>NUCLEOTIDE SEQUENCE [LARGE SCALE GENOMIC DNA]</scope>
    <source>
        <strain evidence="9 10">NRMC-F 0142</strain>
    </source>
</reference>
<dbReference type="PROSITE" id="PS50113">
    <property type="entry name" value="PAC"/>
    <property type="match status" value="2"/>
</dbReference>
<evidence type="ECO:0000256" key="6">
    <source>
        <dbReference type="SAM" id="Phobius"/>
    </source>
</evidence>
<feature type="domain" description="PAS" evidence="7">
    <location>
        <begin position="202"/>
        <end position="277"/>
    </location>
</feature>
<keyword evidence="6" id="KW-0812">Transmembrane</keyword>
<dbReference type="Pfam" id="PF00989">
    <property type="entry name" value="PAS"/>
    <property type="match status" value="1"/>
</dbReference>
<accession>A0ABT7LYR1</accession>
<dbReference type="PANTHER" id="PTHR43304:SF1">
    <property type="entry name" value="PAC DOMAIN-CONTAINING PROTEIN"/>
    <property type="match status" value="1"/>
</dbReference>
<feature type="transmembrane region" description="Helical" evidence="6">
    <location>
        <begin position="49"/>
        <end position="67"/>
    </location>
</feature>
<evidence type="ECO:0000256" key="1">
    <source>
        <dbReference type="ARBA" id="ARBA00000085"/>
    </source>
</evidence>
<dbReference type="InterPro" id="IPR052162">
    <property type="entry name" value="Sensor_kinase/Photoreceptor"/>
</dbReference>
<sequence length="600" mass="67767">MNSDRLLSQRLIGNVILVYALASSFWIAATDRLLEWTVQDMQVLLQFQTIKGWVFVFVSCLLFYYLLNYSFRKLKSQSDLLETLLEGTSDLIFIKDSQGRYLLVNSALAKRLNLSPEEIIGKRDTDLFSPEVVQALRENDLQVIDTGQAICYEEEIYIAGKRYFDLATKSAYRNLKGQVIGVIGIVHDITERQQIKQTLIERERFLSTLVNNFPGMVYRCQSESNLTLEFASIGCYELTGYSPEDFALLGAIALLDIIHPDDRVFRQAAVAAAIQTRSPFTLTYRIVTAQGEEKWVWDRGVGVYNSDELAGIEGFMTDISDRHHLLEALTREKEDLAALSHVTANTIGILDLEELLRTLLERTLEVMKADRAVILLKEGDELSIRDSVGFTEEMPKSFRLPIGQGFSGTIAATGQPLYLADAQASSLVQSPFIKRSGIRTMLGVPLQQHDSRSDPCGNRLVGVLHVDWFSLHPQSDRELHLLQVTAERCTTAILNAQLYEQTKHLQELFQLQFNCMPAMCVLRNEQMQVIDWNPTAAQVFGYSKEEVMGRTSDFYIFPDARDRVNNLLQRVIEQGETLHSINQNLTKSGQTIIASGSTPL</sequence>
<keyword evidence="5" id="KW-0418">Kinase</keyword>
<proteinExistence type="predicted"/>
<dbReference type="InterPro" id="IPR001610">
    <property type="entry name" value="PAC"/>
</dbReference>
<comment type="catalytic activity">
    <reaction evidence="1">
        <text>ATP + protein L-histidine = ADP + protein N-phospho-L-histidine.</text>
        <dbReference type="EC" id="2.7.13.3"/>
    </reaction>
</comment>
<dbReference type="InterPro" id="IPR013656">
    <property type="entry name" value="PAS_4"/>
</dbReference>
<evidence type="ECO:0000256" key="5">
    <source>
        <dbReference type="ARBA" id="ARBA00022777"/>
    </source>
</evidence>
<dbReference type="RefSeq" id="WP_286004151.1">
    <property type="nucleotide sequence ID" value="NZ_JASVEJ010000007.1"/>
</dbReference>
<evidence type="ECO:0000256" key="2">
    <source>
        <dbReference type="ARBA" id="ARBA00012438"/>
    </source>
</evidence>